<dbReference type="Gene3D" id="1.10.3710.10">
    <property type="entry name" value="DNA polymerase III clamp loader subunits, C-terminal domain"/>
    <property type="match status" value="1"/>
</dbReference>
<dbReference type="Pfam" id="PF12002">
    <property type="entry name" value="MgsA_C"/>
    <property type="match status" value="1"/>
</dbReference>
<dbReference type="GO" id="GO:0006261">
    <property type="term" value="P:DNA-templated DNA replication"/>
    <property type="evidence" value="ECO:0007669"/>
    <property type="project" value="TreeGrafter"/>
</dbReference>
<keyword evidence="4" id="KW-0547">Nucleotide-binding</keyword>
<dbReference type="Gene3D" id="1.20.272.10">
    <property type="match status" value="1"/>
</dbReference>
<dbReference type="Gene3D" id="1.10.8.60">
    <property type="match status" value="1"/>
</dbReference>
<dbReference type="GO" id="GO:0017116">
    <property type="term" value="F:single-stranded DNA helicase activity"/>
    <property type="evidence" value="ECO:0007669"/>
    <property type="project" value="TreeGrafter"/>
</dbReference>
<evidence type="ECO:0000313" key="7">
    <source>
        <dbReference type="EMBL" id="PIW16202.1"/>
    </source>
</evidence>
<feature type="domain" description="AAA+ ATPase" evidence="6">
    <location>
        <begin position="43"/>
        <end position="161"/>
    </location>
</feature>
<dbReference type="FunFam" id="1.10.3710.10:FF:000004">
    <property type="entry name" value="Putative ATPase, AAA family"/>
    <property type="match status" value="1"/>
</dbReference>
<comment type="similarity">
    <text evidence="2">Belongs to the AAA ATPase family. RarA/MGS1/WRNIP1 subfamily.</text>
</comment>
<evidence type="ECO:0000256" key="1">
    <source>
        <dbReference type="ARBA" id="ARBA00002393"/>
    </source>
</evidence>
<evidence type="ECO:0000256" key="4">
    <source>
        <dbReference type="ARBA" id="ARBA00022741"/>
    </source>
</evidence>
<evidence type="ECO:0000259" key="6">
    <source>
        <dbReference type="SMART" id="SM00382"/>
    </source>
</evidence>
<dbReference type="Gene3D" id="3.40.50.300">
    <property type="entry name" value="P-loop containing nucleotide triphosphate hydrolases"/>
    <property type="match status" value="1"/>
</dbReference>
<dbReference type="SMART" id="SM00382">
    <property type="entry name" value="AAA"/>
    <property type="match status" value="1"/>
</dbReference>
<dbReference type="GO" id="GO:0005524">
    <property type="term" value="F:ATP binding"/>
    <property type="evidence" value="ECO:0007669"/>
    <property type="project" value="UniProtKB-KW"/>
</dbReference>
<dbReference type="InterPro" id="IPR051314">
    <property type="entry name" value="AAA_ATPase_RarA/MGS1/WRNIP1"/>
</dbReference>
<name>A0A2M7G2Z9_9BACT</name>
<dbReference type="PANTHER" id="PTHR13779:SF7">
    <property type="entry name" value="ATPASE WRNIP1"/>
    <property type="match status" value="1"/>
</dbReference>
<proteinExistence type="inferred from homology"/>
<dbReference type="SUPFAM" id="SSF48019">
    <property type="entry name" value="post-AAA+ oligomerization domain-like"/>
    <property type="match status" value="1"/>
</dbReference>
<dbReference type="Proteomes" id="UP000231019">
    <property type="component" value="Unassembled WGS sequence"/>
</dbReference>
<dbReference type="GO" id="GO:0003677">
    <property type="term" value="F:DNA binding"/>
    <property type="evidence" value="ECO:0007669"/>
    <property type="project" value="InterPro"/>
</dbReference>
<gene>
    <name evidence="7" type="ORF">COW36_13800</name>
</gene>
<dbReference type="GO" id="GO:0016887">
    <property type="term" value="F:ATP hydrolysis activity"/>
    <property type="evidence" value="ECO:0007669"/>
    <property type="project" value="InterPro"/>
</dbReference>
<dbReference type="CDD" id="cd00009">
    <property type="entry name" value="AAA"/>
    <property type="match status" value="1"/>
</dbReference>
<reference evidence="7 8" key="1">
    <citation type="submission" date="2017-09" db="EMBL/GenBank/DDBJ databases">
        <title>Depth-based differentiation of microbial function through sediment-hosted aquifers and enrichment of novel symbionts in the deep terrestrial subsurface.</title>
        <authorList>
            <person name="Probst A.J."/>
            <person name="Ladd B."/>
            <person name="Jarett J.K."/>
            <person name="Geller-Mcgrath D.E."/>
            <person name="Sieber C.M."/>
            <person name="Emerson J.B."/>
            <person name="Anantharaman K."/>
            <person name="Thomas B.C."/>
            <person name="Malmstrom R."/>
            <person name="Stieglmeier M."/>
            <person name="Klingl A."/>
            <person name="Woyke T."/>
            <person name="Ryan C.M."/>
            <person name="Banfield J.F."/>
        </authorList>
    </citation>
    <scope>NUCLEOTIDE SEQUENCE [LARGE SCALE GENOMIC DNA]</scope>
    <source>
        <strain evidence="7">CG17_big_fil_post_rev_8_21_14_2_50_48_46</strain>
    </source>
</reference>
<dbReference type="GO" id="GO:0000731">
    <property type="term" value="P:DNA synthesis involved in DNA repair"/>
    <property type="evidence" value="ECO:0007669"/>
    <property type="project" value="TreeGrafter"/>
</dbReference>
<protein>
    <submittedName>
        <fullName evidence="7">AAA family ATPase</fullName>
    </submittedName>
</protein>
<dbReference type="InterPro" id="IPR008921">
    <property type="entry name" value="DNA_pol3_clamp-load_cplx_C"/>
</dbReference>
<dbReference type="SUPFAM" id="SSF52540">
    <property type="entry name" value="P-loop containing nucleoside triphosphate hydrolases"/>
    <property type="match status" value="1"/>
</dbReference>
<evidence type="ECO:0000256" key="3">
    <source>
        <dbReference type="ARBA" id="ARBA00022705"/>
    </source>
</evidence>
<dbReference type="PANTHER" id="PTHR13779">
    <property type="entry name" value="WERNER HELICASE-INTERACTING PROTEIN 1 FAMILY MEMBER"/>
    <property type="match status" value="1"/>
</dbReference>
<evidence type="ECO:0000256" key="2">
    <source>
        <dbReference type="ARBA" id="ARBA00008959"/>
    </source>
</evidence>
<dbReference type="FunFam" id="1.20.272.10:FF:000001">
    <property type="entry name" value="Putative AAA family ATPase"/>
    <property type="match status" value="1"/>
</dbReference>
<dbReference type="FunFam" id="3.40.50.300:FF:000137">
    <property type="entry name" value="Replication-associated recombination protein A"/>
    <property type="match status" value="1"/>
</dbReference>
<dbReference type="InterPro" id="IPR032423">
    <property type="entry name" value="AAA_assoc_2"/>
</dbReference>
<dbReference type="AlphaFoldDB" id="A0A2M7G2Z9"/>
<keyword evidence="5" id="KW-0067">ATP-binding</keyword>
<comment type="function">
    <text evidence="1">DNA-dependent ATPase that plays important roles in cellular responses to stalled DNA replication processes.</text>
</comment>
<dbReference type="Pfam" id="PF00004">
    <property type="entry name" value="AAA"/>
    <property type="match status" value="1"/>
</dbReference>
<dbReference type="CDD" id="cd18139">
    <property type="entry name" value="HLD_clamp_RarA"/>
    <property type="match status" value="1"/>
</dbReference>
<dbReference type="InterPro" id="IPR021886">
    <property type="entry name" value="MgsA_C"/>
</dbReference>
<dbReference type="InterPro" id="IPR003959">
    <property type="entry name" value="ATPase_AAA_core"/>
</dbReference>
<comment type="caution">
    <text evidence="7">The sequence shown here is derived from an EMBL/GenBank/DDBJ whole genome shotgun (WGS) entry which is preliminary data.</text>
</comment>
<dbReference type="InterPro" id="IPR003593">
    <property type="entry name" value="AAA+_ATPase"/>
</dbReference>
<accession>A0A2M7G2Z9</accession>
<evidence type="ECO:0000256" key="5">
    <source>
        <dbReference type="ARBA" id="ARBA00022840"/>
    </source>
</evidence>
<organism evidence="7 8">
    <name type="scientific">bacterium (Candidatus Blackallbacteria) CG17_big_fil_post_rev_8_21_14_2_50_48_46</name>
    <dbReference type="NCBI Taxonomy" id="2014261"/>
    <lineage>
        <taxon>Bacteria</taxon>
        <taxon>Candidatus Blackallbacteria</taxon>
    </lineage>
</organism>
<dbReference type="InterPro" id="IPR027417">
    <property type="entry name" value="P-loop_NTPase"/>
</dbReference>
<keyword evidence="3" id="KW-0235">DNA replication</keyword>
<dbReference type="Pfam" id="PF16193">
    <property type="entry name" value="AAA_assoc_2"/>
    <property type="match status" value="1"/>
</dbReference>
<sequence>MSLPPPPIPLAERMRPKQAQTFIGQSHLMAEQAPLQEMLSSGQISSLILWGPPGCGKTTLARLIAKQLEADFYELSAVSAGVKDIRQVIEQAQENLKGLFARPTLLFIDEIHRFNKAQQDALLHSVETGEVLLIGATTENPSFEVNPALLSRCQVYTLQPHTPAELETILQQAIQSDAWLKQFQIQLEEPDLLYQYAGGDARIMLNRFEMALKIAARSGQTQIFLDNALLKRVFQAPTLKYDHNGEEHYNLISALIKSVRGSDPDGAVYWLARMLEGGEDPLFIARRLLILASEDIGNAEPYALSLAQACFQSVHVIGMPEARILLAQVTTYLASCPKSNAAYLAIEAARADVKRFQNLPVPLHLRNAPTGLMKELGYGSHYHYSHDHPDHFVEQQYLPDRLKQKVYYHPTELGKEKTLKRQLEHLWPNRYPEPENA</sequence>
<dbReference type="GO" id="GO:0008047">
    <property type="term" value="F:enzyme activator activity"/>
    <property type="evidence" value="ECO:0007669"/>
    <property type="project" value="TreeGrafter"/>
</dbReference>
<dbReference type="EMBL" id="PFFQ01000039">
    <property type="protein sequence ID" value="PIW16202.1"/>
    <property type="molecule type" value="Genomic_DNA"/>
</dbReference>
<evidence type="ECO:0000313" key="8">
    <source>
        <dbReference type="Proteomes" id="UP000231019"/>
    </source>
</evidence>